<feature type="signal peptide" evidence="9">
    <location>
        <begin position="1"/>
        <end position="34"/>
    </location>
</feature>
<feature type="active site" evidence="8">
    <location>
        <position position="350"/>
    </location>
</feature>
<evidence type="ECO:0000256" key="6">
    <source>
        <dbReference type="ARBA" id="ARBA00023295"/>
    </source>
</evidence>
<feature type="chain" id="PRO_5011328079" description="Glucanase" evidence="9">
    <location>
        <begin position="35"/>
        <end position="680"/>
    </location>
</feature>
<evidence type="ECO:0000256" key="5">
    <source>
        <dbReference type="ARBA" id="ARBA00023277"/>
    </source>
</evidence>
<dbReference type="InterPro" id="IPR001524">
    <property type="entry name" value="Glyco_hydro_6_CS"/>
</dbReference>
<organism evidence="12 13">
    <name type="scientific">Thermostaphylospora chromogena</name>
    <dbReference type="NCBI Taxonomy" id="35622"/>
    <lineage>
        <taxon>Bacteria</taxon>
        <taxon>Bacillati</taxon>
        <taxon>Actinomycetota</taxon>
        <taxon>Actinomycetes</taxon>
        <taxon>Streptosporangiales</taxon>
        <taxon>Thermomonosporaceae</taxon>
        <taxon>Thermostaphylospora</taxon>
    </lineage>
</organism>
<keyword evidence="13" id="KW-1185">Reference proteome</keyword>
<dbReference type="SMART" id="SM00637">
    <property type="entry name" value="CBD_II"/>
    <property type="match status" value="1"/>
</dbReference>
<protein>
    <recommendedName>
        <fullName evidence="9">Glucanase</fullName>
        <ecNumber evidence="9">3.2.1.-</ecNumber>
    </recommendedName>
</protein>
<keyword evidence="6 9" id="KW-0326">Glycosidase</keyword>
<dbReference type="GO" id="GO:0030245">
    <property type="term" value="P:cellulose catabolic process"/>
    <property type="evidence" value="ECO:0007669"/>
    <property type="project" value="UniProtKB-KW"/>
</dbReference>
<dbReference type="GO" id="GO:0004553">
    <property type="term" value="F:hydrolase activity, hydrolyzing O-glycosyl compounds"/>
    <property type="evidence" value="ECO:0007669"/>
    <property type="project" value="InterPro"/>
</dbReference>
<keyword evidence="2 9" id="KW-0378">Hydrolase</keyword>
<keyword evidence="1 9" id="KW-0732">Signal</keyword>
<evidence type="ECO:0000256" key="10">
    <source>
        <dbReference type="SAM" id="MobiDB-lite"/>
    </source>
</evidence>
<feature type="domain" description="CBM2" evidence="11">
    <location>
        <begin position="31"/>
        <end position="140"/>
    </location>
</feature>
<dbReference type="Pfam" id="PF01341">
    <property type="entry name" value="Glyco_hydro_6"/>
    <property type="match status" value="1"/>
</dbReference>
<dbReference type="Gene3D" id="2.60.40.290">
    <property type="match status" value="1"/>
</dbReference>
<proteinExistence type="inferred from homology"/>
<gene>
    <name evidence="12" type="ORF">SAMN04489764_5020</name>
</gene>
<dbReference type="SUPFAM" id="SSF49384">
    <property type="entry name" value="Carbohydrate-binding domain"/>
    <property type="match status" value="1"/>
</dbReference>
<dbReference type="AlphaFoldDB" id="A0A1H1I0C2"/>
<evidence type="ECO:0000256" key="4">
    <source>
        <dbReference type="ARBA" id="ARBA00023157"/>
    </source>
</evidence>
<dbReference type="Proteomes" id="UP000217103">
    <property type="component" value="Unassembled WGS sequence"/>
</dbReference>
<dbReference type="Pfam" id="PF00553">
    <property type="entry name" value="CBM_2"/>
    <property type="match status" value="1"/>
</dbReference>
<dbReference type="PRINTS" id="PR00733">
    <property type="entry name" value="GLHYDRLASE6"/>
</dbReference>
<feature type="region of interest" description="Disordered" evidence="10">
    <location>
        <begin position="248"/>
        <end position="273"/>
    </location>
</feature>
<evidence type="ECO:0000256" key="7">
    <source>
        <dbReference type="ARBA" id="ARBA00023326"/>
    </source>
</evidence>
<accession>A0A1H1I0C2</accession>
<dbReference type="InterPro" id="IPR012291">
    <property type="entry name" value="CBM2_carb-bd_dom_sf"/>
</dbReference>
<dbReference type="EC" id="3.2.1.-" evidence="9"/>
<dbReference type="PANTHER" id="PTHR34876">
    <property type="match status" value="1"/>
</dbReference>
<dbReference type="PROSITE" id="PS51173">
    <property type="entry name" value="CBM2"/>
    <property type="match status" value="1"/>
</dbReference>
<reference evidence="12 13" key="1">
    <citation type="submission" date="2016-10" db="EMBL/GenBank/DDBJ databases">
        <authorList>
            <person name="de Groot N.N."/>
        </authorList>
    </citation>
    <scope>NUCLEOTIDE SEQUENCE [LARGE SCALE GENOMIC DNA]</scope>
    <source>
        <strain evidence="12 13">DSM 43794</strain>
    </source>
</reference>
<dbReference type="InterPro" id="IPR008965">
    <property type="entry name" value="CBM2/CBM3_carb-bd_dom_sf"/>
</dbReference>
<dbReference type="Gene3D" id="3.20.20.40">
    <property type="entry name" value="1, 4-beta cellobiohydrolase"/>
    <property type="match status" value="1"/>
</dbReference>
<dbReference type="InterPro" id="IPR006311">
    <property type="entry name" value="TAT_signal"/>
</dbReference>
<dbReference type="InterPro" id="IPR001919">
    <property type="entry name" value="CBD2"/>
</dbReference>
<keyword evidence="7 9" id="KW-0624">Polysaccharide degradation</keyword>
<evidence type="ECO:0000256" key="8">
    <source>
        <dbReference type="PROSITE-ProRule" id="PRU10056"/>
    </source>
</evidence>
<dbReference type="SUPFAM" id="SSF51989">
    <property type="entry name" value="Glycosyl hydrolases family 6, cellulases"/>
    <property type="match status" value="1"/>
</dbReference>
<evidence type="ECO:0000256" key="1">
    <source>
        <dbReference type="ARBA" id="ARBA00022729"/>
    </source>
</evidence>
<evidence type="ECO:0000313" key="12">
    <source>
        <dbReference type="EMBL" id="SDR31029.1"/>
    </source>
</evidence>
<keyword evidence="3 9" id="KW-0136">Cellulose degradation</keyword>
<evidence type="ECO:0000256" key="9">
    <source>
        <dbReference type="RuleBase" id="RU361186"/>
    </source>
</evidence>
<dbReference type="InterPro" id="IPR036434">
    <property type="entry name" value="Beta_cellobiohydrolase_sf"/>
</dbReference>
<dbReference type="RefSeq" id="WP_093262500.1">
    <property type="nucleotide sequence ID" value="NZ_FNKK01000002.1"/>
</dbReference>
<name>A0A1H1I0C2_9ACTN</name>
<evidence type="ECO:0000256" key="3">
    <source>
        <dbReference type="ARBA" id="ARBA00023001"/>
    </source>
</evidence>
<evidence type="ECO:0000313" key="13">
    <source>
        <dbReference type="Proteomes" id="UP000217103"/>
    </source>
</evidence>
<dbReference type="InterPro" id="IPR016288">
    <property type="entry name" value="Beta_cellobiohydrolase"/>
</dbReference>
<dbReference type="GO" id="GO:0030247">
    <property type="term" value="F:polysaccharide binding"/>
    <property type="evidence" value="ECO:0007669"/>
    <property type="project" value="UniProtKB-UniRule"/>
</dbReference>
<evidence type="ECO:0000256" key="2">
    <source>
        <dbReference type="ARBA" id="ARBA00022801"/>
    </source>
</evidence>
<comment type="similarity">
    <text evidence="9">Belongs to the glycosyl hydrolase family 6.</text>
</comment>
<keyword evidence="5 9" id="KW-0119">Carbohydrate metabolism</keyword>
<keyword evidence="4" id="KW-1015">Disulfide bond</keyword>
<dbReference type="EMBL" id="FNKK01000002">
    <property type="protein sequence ID" value="SDR31029.1"/>
    <property type="molecule type" value="Genomic_DNA"/>
</dbReference>
<evidence type="ECO:0000259" key="11">
    <source>
        <dbReference type="PROSITE" id="PS51173"/>
    </source>
</evidence>
<dbReference type="PROSITE" id="PS51318">
    <property type="entry name" value="TAT"/>
    <property type="match status" value="1"/>
</dbReference>
<dbReference type="PROSITE" id="PS00655">
    <property type="entry name" value="GLYCOSYL_HYDROL_F6_1"/>
    <property type="match status" value="1"/>
</dbReference>
<dbReference type="STRING" id="35622.SAMN04489764_5020"/>
<dbReference type="PANTHER" id="PTHR34876:SF4">
    <property type="entry name" value="1,4-BETA-D-GLUCAN CELLOBIOHYDROLASE C-RELATED"/>
    <property type="match status" value="1"/>
</dbReference>
<sequence>MGPHRSSWRRALVAGAATALTAVGLVASPSAANAAVACEVTYSKAWEGGNSFGGNLTIRNLGDPLTDWTLTYTFPGNQQVTHGWNAEWSQSGSTVTARSLSWNANQPTGAQWEIGFNGSFSGSNPDPTDFAINGTPCTGDEGPGQEEQALVVTPTRVNVPEGGTASFSVRLATQPSDNVSVSVTAASDGDQDITVSSGSSLTFTSSNWDTPQSVTLAAAQDDDDTNGTRTINVTSEGLEPVAVTATEVDDDGDDTTPTPGERVDNPFEGADGYVNPDWSAKARSEPGGEAVADQSTAVWLDRIAAIESGSAGDNHMGLRDHLDEAVKQDEANGSRPLTIQIVIYNLPNRDCSALASNGELRISENGLQRYKTEYIDVIADILADEKYRNLRIVTIIEIDSLPNLITNLNVPDCQEAERTGAYVEGVRYAIDKFYEIPNVYNYVDAAHHGWLGWDSNFRPAAELFASTVRGTKAGLQSIHGFITNTANYSALREPYFDINTTVNGTSVRQSKWIDWNFYVDELSYAQDMRRELISLGFPSDIGMLIDTSRNGWGGPDRPTGPSSATDVDKFVDESRIDRRLHAGNWCNQAGAGLGERPQANPEPGIDAYVWVKPPGESDGASEEIDNDEGKKFDRMCDPTYEGNERNGYNNSGALPDAPLSGHWFSAQFQELLRNAYPPVN</sequence>
<dbReference type="OrthoDB" id="309899at2"/>